<dbReference type="InterPro" id="IPR001020">
    <property type="entry name" value="PTS_HPr_His_P_site"/>
</dbReference>
<gene>
    <name evidence="7" type="ORF">UA74_16675</name>
</gene>
<evidence type="ECO:0000313" key="7">
    <source>
        <dbReference type="EMBL" id="APU15365.1"/>
    </source>
</evidence>
<dbReference type="PANTHER" id="PTHR33705">
    <property type="entry name" value="PHOSPHOCARRIER PROTEIN HPR"/>
    <property type="match status" value="1"/>
</dbReference>
<evidence type="ECO:0000256" key="2">
    <source>
        <dbReference type="ARBA" id="ARBA00004496"/>
    </source>
</evidence>
<dbReference type="RefSeq" id="WP_075743903.1">
    <property type="nucleotide sequence ID" value="NZ_CP016076.1"/>
</dbReference>
<dbReference type="KEGG" id="acad:UA74_16675"/>
<dbReference type="Proteomes" id="UP000185511">
    <property type="component" value="Chromosome"/>
</dbReference>
<evidence type="ECO:0000313" key="8">
    <source>
        <dbReference type="Proteomes" id="UP000185511"/>
    </source>
</evidence>
<evidence type="ECO:0000256" key="4">
    <source>
        <dbReference type="ARBA" id="ARBA00022490"/>
    </source>
</evidence>
<dbReference type="NCBIfam" id="TIGR01003">
    <property type="entry name" value="PTS_HPr_family"/>
    <property type="match status" value="1"/>
</dbReference>
<dbReference type="GO" id="GO:0009401">
    <property type="term" value="P:phosphoenolpyruvate-dependent sugar phosphotransferase system"/>
    <property type="evidence" value="ECO:0007669"/>
    <property type="project" value="UniProtKB-KW"/>
</dbReference>
<comment type="subcellular location">
    <subcellularLocation>
        <location evidence="2">Cytoplasm</location>
    </subcellularLocation>
</comment>
<proteinExistence type="predicted"/>
<feature type="domain" description="HPr" evidence="6">
    <location>
        <begin position="1"/>
        <end position="90"/>
    </location>
</feature>
<dbReference type="InterPro" id="IPR035895">
    <property type="entry name" value="HPr-like_sf"/>
</dbReference>
<dbReference type="SUPFAM" id="SSF55594">
    <property type="entry name" value="HPr-like"/>
    <property type="match status" value="1"/>
</dbReference>
<sequence length="94" mass="9330">MHRQRVRVAAAAGLHARPAALLAKTAAAQGVPTSIAKVVDGVAGEPVDAASIIGLMTLGAHQGDEVEIAAIEQTAVDALVSLVGRDLDGEAVAG</sequence>
<dbReference type="PANTHER" id="PTHR33705:SF2">
    <property type="entry name" value="PHOSPHOCARRIER PROTEIN NPR"/>
    <property type="match status" value="1"/>
</dbReference>
<evidence type="ECO:0000259" key="6">
    <source>
        <dbReference type="PROSITE" id="PS51350"/>
    </source>
</evidence>
<dbReference type="InterPro" id="IPR000032">
    <property type="entry name" value="HPr-like"/>
</dbReference>
<comment type="function">
    <text evidence="1">General (non sugar-specific) component of the phosphoenolpyruvate-dependent sugar phosphotransferase system (sugar PTS). This major carbohydrate active-transport system catalyzes the phosphorylation of incoming sugar substrates concomitantly with their translocation across the cell membrane. The phosphoryl group from phosphoenolpyruvate (PEP) is transferred to the phosphoryl carrier protein HPr by enzyme I. Phospho-HPr then transfers it to the PTS EIIA domain.</text>
</comment>
<dbReference type="PROSITE" id="PS51350">
    <property type="entry name" value="PTS_HPR_DOM"/>
    <property type="match status" value="1"/>
</dbReference>
<keyword evidence="8" id="KW-1185">Reference proteome</keyword>
<dbReference type="Gene3D" id="3.30.1340.10">
    <property type="entry name" value="HPr-like"/>
    <property type="match status" value="1"/>
</dbReference>
<evidence type="ECO:0000256" key="1">
    <source>
        <dbReference type="ARBA" id="ARBA00003681"/>
    </source>
</evidence>
<evidence type="ECO:0000256" key="5">
    <source>
        <dbReference type="ARBA" id="ARBA00022683"/>
    </source>
</evidence>
<keyword evidence="4" id="KW-0963">Cytoplasm</keyword>
<evidence type="ECO:0000256" key="3">
    <source>
        <dbReference type="ARBA" id="ARBA00020422"/>
    </source>
</evidence>
<dbReference type="AlphaFoldDB" id="A0AAC9PST5"/>
<organism evidence="7 8">
    <name type="scientific">Actinoalloteichus fjordicus</name>
    <dbReference type="NCBI Taxonomy" id="1612552"/>
    <lineage>
        <taxon>Bacteria</taxon>
        <taxon>Bacillati</taxon>
        <taxon>Actinomycetota</taxon>
        <taxon>Actinomycetes</taxon>
        <taxon>Pseudonocardiales</taxon>
        <taxon>Pseudonocardiaceae</taxon>
        <taxon>Actinoalloteichus</taxon>
    </lineage>
</organism>
<protein>
    <recommendedName>
        <fullName evidence="3">Phosphocarrier protein HPr</fullName>
    </recommendedName>
</protein>
<dbReference type="EMBL" id="CP016076">
    <property type="protein sequence ID" value="APU15365.1"/>
    <property type="molecule type" value="Genomic_DNA"/>
</dbReference>
<dbReference type="PRINTS" id="PR00107">
    <property type="entry name" value="PHOSPHOCPHPR"/>
</dbReference>
<name>A0AAC9PST5_9PSEU</name>
<dbReference type="Pfam" id="PF00381">
    <property type="entry name" value="PTS-HPr"/>
    <property type="match status" value="1"/>
</dbReference>
<reference evidence="8" key="1">
    <citation type="submission" date="2016-06" db="EMBL/GenBank/DDBJ databases">
        <title>Complete genome sequence of Actinoalloteichus fjordicus DSM 46855 (=ADI127-17), type strain of the new species Actinoalloteichus fjordicus.</title>
        <authorList>
            <person name="Ruckert C."/>
            <person name="Nouioui I."/>
            <person name="Willmese J."/>
            <person name="van Wezel G."/>
            <person name="Klenk H.-P."/>
            <person name="Kalinowski J."/>
            <person name="Zotchev S.B."/>
        </authorList>
    </citation>
    <scope>NUCLEOTIDE SEQUENCE [LARGE SCALE GENOMIC DNA]</scope>
    <source>
        <strain evidence="8">ADI127-7</strain>
    </source>
</reference>
<dbReference type="GO" id="GO:0005737">
    <property type="term" value="C:cytoplasm"/>
    <property type="evidence" value="ECO:0007669"/>
    <property type="project" value="UniProtKB-SubCell"/>
</dbReference>
<accession>A0AAC9PST5</accession>
<dbReference type="InterPro" id="IPR050399">
    <property type="entry name" value="HPr"/>
</dbReference>
<keyword evidence="5" id="KW-0598">Phosphotransferase system</keyword>
<dbReference type="PROSITE" id="PS00369">
    <property type="entry name" value="PTS_HPR_HIS"/>
    <property type="match status" value="1"/>
</dbReference>